<dbReference type="PROSITE" id="PS50217">
    <property type="entry name" value="BZIP"/>
    <property type="match status" value="1"/>
</dbReference>
<evidence type="ECO:0000313" key="10">
    <source>
        <dbReference type="Proteomes" id="UP000326939"/>
    </source>
</evidence>
<keyword evidence="4" id="KW-0804">Transcription</keyword>
<keyword evidence="10" id="KW-1185">Reference proteome</keyword>
<evidence type="ECO:0000256" key="4">
    <source>
        <dbReference type="ARBA" id="ARBA00023163"/>
    </source>
</evidence>
<comment type="subcellular location">
    <subcellularLocation>
        <location evidence="1">Nucleus</location>
    </subcellularLocation>
</comment>
<dbReference type="GO" id="GO:0000976">
    <property type="term" value="F:transcription cis-regulatory region binding"/>
    <property type="evidence" value="ECO:0007669"/>
    <property type="project" value="TreeGrafter"/>
</dbReference>
<feature type="region of interest" description="Disordered" evidence="7">
    <location>
        <begin position="35"/>
        <end position="73"/>
    </location>
</feature>
<evidence type="ECO:0000256" key="3">
    <source>
        <dbReference type="ARBA" id="ARBA00023125"/>
    </source>
</evidence>
<feature type="coiled-coil region" evidence="6">
    <location>
        <begin position="79"/>
        <end position="106"/>
    </location>
</feature>
<dbReference type="InterPro" id="IPR045314">
    <property type="entry name" value="bZIP_plant_GBF1"/>
</dbReference>
<dbReference type="PANTHER" id="PTHR45764:SF52">
    <property type="entry name" value="BASIC LEUCINE ZIPPER 4"/>
    <property type="match status" value="1"/>
</dbReference>
<keyword evidence="5" id="KW-0539">Nucleus</keyword>
<evidence type="ECO:0000313" key="9">
    <source>
        <dbReference type="EMBL" id="KAB5526580.1"/>
    </source>
</evidence>
<reference evidence="10" key="1">
    <citation type="journal article" date="2019" name="Gigascience">
        <title>De novo genome assembly of the endangered Acer yangbiense, a plant species with extremely small populations endemic to Yunnan Province, China.</title>
        <authorList>
            <person name="Yang J."/>
            <person name="Wariss H.M."/>
            <person name="Tao L."/>
            <person name="Zhang R."/>
            <person name="Yun Q."/>
            <person name="Hollingsworth P."/>
            <person name="Dao Z."/>
            <person name="Luo G."/>
            <person name="Guo H."/>
            <person name="Ma Y."/>
            <person name="Sun W."/>
        </authorList>
    </citation>
    <scope>NUCLEOTIDE SEQUENCE [LARGE SCALE GENOMIC DNA]</scope>
    <source>
        <strain evidence="10">cv. br00</strain>
    </source>
</reference>
<dbReference type="FunFam" id="1.20.5.170:FF:000020">
    <property type="entry name" value="BZIP transcription factor"/>
    <property type="match status" value="1"/>
</dbReference>
<keyword evidence="6" id="KW-0175">Coiled coil</keyword>
<evidence type="ECO:0000256" key="6">
    <source>
        <dbReference type="SAM" id="Coils"/>
    </source>
</evidence>
<dbReference type="PANTHER" id="PTHR45764">
    <property type="entry name" value="BZIP TRANSCRIPTION FACTOR 44"/>
    <property type="match status" value="1"/>
</dbReference>
<dbReference type="GO" id="GO:0005634">
    <property type="term" value="C:nucleus"/>
    <property type="evidence" value="ECO:0007669"/>
    <property type="project" value="UniProtKB-SubCell"/>
</dbReference>
<dbReference type="Pfam" id="PF00170">
    <property type="entry name" value="bZIP_1"/>
    <property type="match status" value="1"/>
</dbReference>
<dbReference type="GO" id="GO:0003700">
    <property type="term" value="F:DNA-binding transcription factor activity"/>
    <property type="evidence" value="ECO:0007669"/>
    <property type="project" value="InterPro"/>
</dbReference>
<dbReference type="GO" id="GO:0045893">
    <property type="term" value="P:positive regulation of DNA-templated transcription"/>
    <property type="evidence" value="ECO:0007669"/>
    <property type="project" value="TreeGrafter"/>
</dbReference>
<proteinExistence type="predicted"/>
<feature type="compositionally biased region" description="Polar residues" evidence="7">
    <location>
        <begin position="35"/>
        <end position="49"/>
    </location>
</feature>
<evidence type="ECO:0000256" key="2">
    <source>
        <dbReference type="ARBA" id="ARBA00023015"/>
    </source>
</evidence>
<keyword evidence="2" id="KW-0805">Transcription regulation</keyword>
<gene>
    <name evidence="9" type="ORF">DKX38_020427</name>
</gene>
<keyword evidence="3" id="KW-0238">DNA-binding</keyword>
<protein>
    <recommendedName>
        <fullName evidence="8">BZIP domain-containing protein</fullName>
    </recommendedName>
</protein>
<dbReference type="EMBL" id="VDCV01000014">
    <property type="protein sequence ID" value="KAB5526580.1"/>
    <property type="molecule type" value="Genomic_DNA"/>
</dbReference>
<dbReference type="AlphaFoldDB" id="A0A5N5KA93"/>
<dbReference type="InterPro" id="IPR004827">
    <property type="entry name" value="bZIP"/>
</dbReference>
<dbReference type="InterPro" id="IPR046347">
    <property type="entry name" value="bZIP_sf"/>
</dbReference>
<evidence type="ECO:0000256" key="5">
    <source>
        <dbReference type="ARBA" id="ARBA00023242"/>
    </source>
</evidence>
<evidence type="ECO:0000259" key="8">
    <source>
        <dbReference type="PROSITE" id="PS50217"/>
    </source>
</evidence>
<dbReference type="CDD" id="cd14702">
    <property type="entry name" value="bZIP_plant_GBF1"/>
    <property type="match status" value="1"/>
</dbReference>
<sequence>MLSAREAIQLEHPGHGPGLTANEIQELLSLLQYPSPCQNSGSRGSNQAVYPTDERKRKRRMELNRESARRSRLRRKKHLEGLTQQLNRLKIENRELQNRLGSIINQSHALWRENDHLMSESMALKARLSGLRHLLVAMNAMQQAQ</sequence>
<organism evidence="9 10">
    <name type="scientific">Salix brachista</name>
    <dbReference type="NCBI Taxonomy" id="2182728"/>
    <lineage>
        <taxon>Eukaryota</taxon>
        <taxon>Viridiplantae</taxon>
        <taxon>Streptophyta</taxon>
        <taxon>Embryophyta</taxon>
        <taxon>Tracheophyta</taxon>
        <taxon>Spermatophyta</taxon>
        <taxon>Magnoliopsida</taxon>
        <taxon>eudicotyledons</taxon>
        <taxon>Gunneridae</taxon>
        <taxon>Pentapetalae</taxon>
        <taxon>rosids</taxon>
        <taxon>fabids</taxon>
        <taxon>Malpighiales</taxon>
        <taxon>Salicaceae</taxon>
        <taxon>Saliceae</taxon>
        <taxon>Salix</taxon>
    </lineage>
</organism>
<name>A0A5N5KA93_9ROSI</name>
<dbReference type="SUPFAM" id="SSF57959">
    <property type="entry name" value="Leucine zipper domain"/>
    <property type="match status" value="1"/>
</dbReference>
<evidence type="ECO:0000256" key="7">
    <source>
        <dbReference type="SAM" id="MobiDB-lite"/>
    </source>
</evidence>
<comment type="caution">
    <text evidence="9">The sequence shown here is derived from an EMBL/GenBank/DDBJ whole genome shotgun (WGS) entry which is preliminary data.</text>
</comment>
<dbReference type="Proteomes" id="UP000326939">
    <property type="component" value="Chromosome 14"/>
</dbReference>
<dbReference type="SMART" id="SM00338">
    <property type="entry name" value="BRLZ"/>
    <property type="match status" value="1"/>
</dbReference>
<evidence type="ECO:0000256" key="1">
    <source>
        <dbReference type="ARBA" id="ARBA00004123"/>
    </source>
</evidence>
<feature type="domain" description="BZIP" evidence="8">
    <location>
        <begin position="54"/>
        <end position="117"/>
    </location>
</feature>
<dbReference type="GO" id="GO:0046982">
    <property type="term" value="F:protein heterodimerization activity"/>
    <property type="evidence" value="ECO:0007669"/>
    <property type="project" value="UniProtKB-ARBA"/>
</dbReference>
<accession>A0A5N5KA93</accession>
<dbReference type="Gene3D" id="1.20.5.170">
    <property type="match status" value="1"/>
</dbReference>